<name>A0A8S5TT94_9CAUD</name>
<evidence type="ECO:0000313" key="1">
    <source>
        <dbReference type="EMBL" id="DAF85411.1"/>
    </source>
</evidence>
<proteinExistence type="predicted"/>
<protein>
    <submittedName>
        <fullName evidence="1">Uncharacterized protein</fullName>
    </submittedName>
</protein>
<dbReference type="EMBL" id="BK015926">
    <property type="protein sequence ID" value="DAF85411.1"/>
    <property type="molecule type" value="Genomic_DNA"/>
</dbReference>
<reference evidence="1" key="1">
    <citation type="journal article" date="2021" name="Proc. Natl. Acad. Sci. U.S.A.">
        <title>A Catalog of Tens of Thousands of Viruses from Human Metagenomes Reveals Hidden Associations with Chronic Diseases.</title>
        <authorList>
            <person name="Tisza M.J."/>
            <person name="Buck C.B."/>
        </authorList>
    </citation>
    <scope>NUCLEOTIDE SEQUENCE</scope>
    <source>
        <strain evidence="1">Ctzm5103</strain>
    </source>
</reference>
<sequence length="42" mass="5112">MARFTHIKPNKNTIKNIMRRVSIRTSEACRFFYLTRKNLVKK</sequence>
<accession>A0A8S5TT94</accession>
<organism evidence="1">
    <name type="scientific">Siphoviridae sp. ctzm5103</name>
    <dbReference type="NCBI Taxonomy" id="2825750"/>
    <lineage>
        <taxon>Viruses</taxon>
        <taxon>Duplodnaviria</taxon>
        <taxon>Heunggongvirae</taxon>
        <taxon>Uroviricota</taxon>
        <taxon>Caudoviricetes</taxon>
    </lineage>
</organism>